<accession>R9T834</accession>
<evidence type="ECO:0000313" key="2">
    <source>
        <dbReference type="EMBL" id="AGN25508.1"/>
    </source>
</evidence>
<organism evidence="2 3">
    <name type="scientific">Methanomassiliicoccus intestinalis (strain Issoire-Mx1)</name>
    <dbReference type="NCBI Taxonomy" id="1295009"/>
    <lineage>
        <taxon>Archaea</taxon>
        <taxon>Methanobacteriati</taxon>
        <taxon>Thermoplasmatota</taxon>
        <taxon>Thermoplasmata</taxon>
        <taxon>Methanomassiliicoccales</taxon>
        <taxon>Methanomassiliicoccaceae</taxon>
        <taxon>Methanomassiliicoccus</taxon>
    </lineage>
</organism>
<keyword evidence="1" id="KW-0812">Transmembrane</keyword>
<protein>
    <submittedName>
        <fullName evidence="2">Uncharacterized protein</fullName>
    </submittedName>
</protein>
<dbReference type="GeneID" id="41322540"/>
<keyword evidence="3" id="KW-1185">Reference proteome</keyword>
<dbReference type="Gene3D" id="2.60.40.4270">
    <property type="entry name" value="Listeria-Bacteroides repeat domain"/>
    <property type="match status" value="1"/>
</dbReference>
<dbReference type="HOGENOM" id="CLU_306894_0_0_2"/>
<dbReference type="RefSeq" id="WP_020448033.1">
    <property type="nucleotide sequence ID" value="NC_021353.1"/>
</dbReference>
<dbReference type="Proteomes" id="UP000014070">
    <property type="component" value="Chromosome"/>
</dbReference>
<feature type="transmembrane region" description="Helical" evidence="1">
    <location>
        <begin position="1086"/>
        <end position="1108"/>
    </location>
</feature>
<dbReference type="KEGG" id="mer:MMINT_00980"/>
<evidence type="ECO:0000313" key="3">
    <source>
        <dbReference type="Proteomes" id="UP000014070"/>
    </source>
</evidence>
<dbReference type="InParanoid" id="R9T834"/>
<keyword evidence="1" id="KW-1133">Transmembrane helix</keyword>
<gene>
    <name evidence="2" type="ORF">MMINT_00980</name>
</gene>
<keyword evidence="1" id="KW-0472">Membrane</keyword>
<dbReference type="InterPro" id="IPR042229">
    <property type="entry name" value="Listeria/Bacterioides_rpt_sf"/>
</dbReference>
<evidence type="ECO:0000256" key="1">
    <source>
        <dbReference type="SAM" id="Phobius"/>
    </source>
</evidence>
<dbReference type="EMBL" id="CP005934">
    <property type="protein sequence ID" value="AGN25508.1"/>
    <property type="molecule type" value="Genomic_DNA"/>
</dbReference>
<proteinExistence type="predicted"/>
<name>R9T834_METII</name>
<reference evidence="2 3" key="1">
    <citation type="journal article" date="2013" name="Genome Announc.">
        <title>Genome sequence of 'Candidatus Methanomassiliicoccus intestinalis' Issoire-Mx1, a third thermoplasmatales-related methanogenic archaeon from human feces.</title>
        <authorList>
            <person name="Borrel G."/>
            <person name="Harris H.M."/>
            <person name="Parisot N."/>
            <person name="Gaci N."/>
            <person name="Tottey W."/>
            <person name="Mihajlovski A."/>
            <person name="Deane J."/>
            <person name="Gribaldo S."/>
            <person name="Bardot O."/>
            <person name="Peyretaillade E."/>
            <person name="Peyret P."/>
            <person name="O'Toole P.W."/>
            <person name="Brugere J.F."/>
        </authorList>
    </citation>
    <scope>NUCLEOTIDE SEQUENCE [LARGE SCALE GENOMIC DNA]</scope>
    <source>
        <strain evidence="2 3">Issoire-Mx1</strain>
    </source>
</reference>
<sequence>MKTEKRLTMALSVLVALMMLAVPLASSSNLFVDGGQTNSNGDAPIVSDASNDDITIKDVYIIDNITDLNDLPIYDKLKSILGNKSDKDMNSYAPCLVTVYTVSDKVKSSNLATTGDLKVKFDVDYNNGTNDITKYGGYSGMNLYDSSKKEYYATFPLGTFNGDSDSLGISESKDYYNQVYTVSAQLYDSSSETVGSKVSMTSEVDNVTVDEVWMIDDQNSFEKIANYGKNLEDFIKGGKWTKINDATERDPWVAVAFTTTSPGTVTLNISAAHNLSSEKPFTMYWSKAGTYVFVATVSNQDGGTKDMLGMSNAAQWDNNIYNVEITAANGNKSVGSATYGSPSGTYNVIFKLNSDENSLDIPVVKIPTVSSSNTNVKSWEVNTDGDLVVSLTTEKNKVSIEYLITEIFDQITRNGYTLTEWASDDGNYTNMSYAGANNNKYTSSQYADGDKAVDKNMTFTATWELKEGFVEAPIHVYQDDVLVGDFIKAYEVRDKNTIFINPVGLAGDITKATGINTFGIIVNDATKPDVVNVKEVYSSKVTYGSSNDLPANGLIASNSEITVNYNLNDRLYSKVVVHSEAFKDGKDVTPFALKGADYKYSNVFAALQQKDDIHGIKAALALNDSGISEKDKNATTSDNYYLLTGWNNGAELLDSQRNAPAELTLDSELNGYYVIFMVNGQFEVVYVPYGELSADKCTIASNVKYWSYVTYDDNYAKDTLNNIQTFSFTKSQIKVIEGLTNDHKTPIAVFIGSEYSFNNTAYAVFDAGEGNFGNKYVDKMIVSGKASSGTTKTTISLPEVSPVYENTVVLVGYVGYKASGESASTFNGAGFVQTFYADVVPYKYTITFYNGSDVNGIFYYSGETTVDEKDITSNLVAFSYKGTAYDAADLKLNDSSLDITKAFNNVLYPAKDGYKVTQWKDTDGNVMLDKVKKETKVESDKNVTKITYEVKFKKISSDMSFYANFEAEKYAIIYSGNTATATNNMVQVGSVDEALTLFKDSTFSNDGYKLTGWNTRPDGDGTSYKLGDSFTLDGKQFKDLSDVSKVSNVPNDITKGFTLYAIWEKVGSSDNPSGNTDGNDSSDNTALYLIAGMLAVIAILAIVGIVLMRKKN</sequence>
<dbReference type="AlphaFoldDB" id="R9T834"/>